<name>A0A1A9ZA79_GLOPL</name>
<dbReference type="Proteomes" id="UP000092445">
    <property type="component" value="Unassembled WGS sequence"/>
</dbReference>
<reference evidence="2" key="2">
    <citation type="submission" date="2020-05" db="UniProtKB">
        <authorList>
            <consortium name="EnsemblMetazoa"/>
        </authorList>
    </citation>
    <scope>IDENTIFICATION</scope>
    <source>
        <strain evidence="2">IAEA</strain>
    </source>
</reference>
<protein>
    <submittedName>
        <fullName evidence="2">Uncharacterized protein</fullName>
    </submittedName>
</protein>
<evidence type="ECO:0000256" key="1">
    <source>
        <dbReference type="SAM" id="MobiDB-lite"/>
    </source>
</evidence>
<dbReference type="AlphaFoldDB" id="A0A1A9ZA79"/>
<sequence length="104" mass="12030">MKQIKHVQKTTKILNDERMGGTRSHLMMSRRENKLLQKKNVCEECFGSEEDENEVIQNEGGIEILESDETMQEGESSDSEKENQQKLGLRRKSMRILSDAESEN</sequence>
<evidence type="ECO:0000313" key="3">
    <source>
        <dbReference type="Proteomes" id="UP000092445"/>
    </source>
</evidence>
<evidence type="ECO:0000313" key="2">
    <source>
        <dbReference type="EnsemblMetazoa" id="GPAI008392-PA"/>
    </source>
</evidence>
<reference evidence="3" key="1">
    <citation type="submission" date="2014-03" db="EMBL/GenBank/DDBJ databases">
        <authorList>
            <person name="Aksoy S."/>
            <person name="Warren W."/>
            <person name="Wilson R.K."/>
        </authorList>
    </citation>
    <scope>NUCLEOTIDE SEQUENCE [LARGE SCALE GENOMIC DNA]</scope>
    <source>
        <strain evidence="3">IAEA</strain>
    </source>
</reference>
<dbReference type="EnsemblMetazoa" id="GPAI008392-RA">
    <property type="protein sequence ID" value="GPAI008392-PA"/>
    <property type="gene ID" value="GPAI008392"/>
</dbReference>
<feature type="compositionally biased region" description="Acidic residues" evidence="1">
    <location>
        <begin position="65"/>
        <end position="77"/>
    </location>
</feature>
<dbReference type="VEuPathDB" id="VectorBase:GPAI008392"/>
<feature type="region of interest" description="Disordered" evidence="1">
    <location>
        <begin position="52"/>
        <end position="104"/>
    </location>
</feature>
<proteinExistence type="predicted"/>
<feature type="region of interest" description="Disordered" evidence="1">
    <location>
        <begin position="1"/>
        <end position="25"/>
    </location>
</feature>
<accession>A0A1A9ZA79</accession>
<organism evidence="2 3">
    <name type="scientific">Glossina pallidipes</name>
    <name type="common">Tsetse fly</name>
    <dbReference type="NCBI Taxonomy" id="7398"/>
    <lineage>
        <taxon>Eukaryota</taxon>
        <taxon>Metazoa</taxon>
        <taxon>Ecdysozoa</taxon>
        <taxon>Arthropoda</taxon>
        <taxon>Hexapoda</taxon>
        <taxon>Insecta</taxon>
        <taxon>Pterygota</taxon>
        <taxon>Neoptera</taxon>
        <taxon>Endopterygota</taxon>
        <taxon>Diptera</taxon>
        <taxon>Brachycera</taxon>
        <taxon>Muscomorpha</taxon>
        <taxon>Hippoboscoidea</taxon>
        <taxon>Glossinidae</taxon>
        <taxon>Glossina</taxon>
    </lineage>
</organism>
<keyword evidence="3" id="KW-1185">Reference proteome</keyword>